<name>A0A4C1V635_EUMVA</name>
<dbReference type="AlphaFoldDB" id="A0A4C1V635"/>
<dbReference type="OrthoDB" id="412981at2759"/>
<protein>
    <submittedName>
        <fullName evidence="2">Uncharacterized protein</fullName>
    </submittedName>
</protein>
<keyword evidence="3" id="KW-1185">Reference proteome</keyword>
<evidence type="ECO:0000256" key="1">
    <source>
        <dbReference type="SAM" id="MobiDB-lite"/>
    </source>
</evidence>
<proteinExistence type="predicted"/>
<organism evidence="2 3">
    <name type="scientific">Eumeta variegata</name>
    <name type="common">Bagworm moth</name>
    <name type="synonym">Eumeta japonica</name>
    <dbReference type="NCBI Taxonomy" id="151549"/>
    <lineage>
        <taxon>Eukaryota</taxon>
        <taxon>Metazoa</taxon>
        <taxon>Ecdysozoa</taxon>
        <taxon>Arthropoda</taxon>
        <taxon>Hexapoda</taxon>
        <taxon>Insecta</taxon>
        <taxon>Pterygota</taxon>
        <taxon>Neoptera</taxon>
        <taxon>Endopterygota</taxon>
        <taxon>Lepidoptera</taxon>
        <taxon>Glossata</taxon>
        <taxon>Ditrysia</taxon>
        <taxon>Tineoidea</taxon>
        <taxon>Psychidae</taxon>
        <taxon>Oiketicinae</taxon>
        <taxon>Eumeta</taxon>
    </lineage>
</organism>
<evidence type="ECO:0000313" key="3">
    <source>
        <dbReference type="Proteomes" id="UP000299102"/>
    </source>
</evidence>
<feature type="region of interest" description="Disordered" evidence="1">
    <location>
        <begin position="55"/>
        <end position="85"/>
    </location>
</feature>
<dbReference type="Proteomes" id="UP000299102">
    <property type="component" value="Unassembled WGS sequence"/>
</dbReference>
<reference evidence="2 3" key="1">
    <citation type="journal article" date="2019" name="Commun. Biol.">
        <title>The bagworm genome reveals a unique fibroin gene that provides high tensile strength.</title>
        <authorList>
            <person name="Kono N."/>
            <person name="Nakamura H."/>
            <person name="Ohtoshi R."/>
            <person name="Tomita M."/>
            <person name="Numata K."/>
            <person name="Arakawa K."/>
        </authorList>
    </citation>
    <scope>NUCLEOTIDE SEQUENCE [LARGE SCALE GENOMIC DNA]</scope>
</reference>
<accession>A0A4C1V635</accession>
<sequence length="241" mass="27037">MLKNTQIPPALVRTVASFLEGRNFFVAVDATSDSRPIRRATRQLSIARISNVIPSSRSRGSEAAEGSRPTTRLAGQMSSRRQCDEDGRLIDRSTAYYATEAEPPRTGSEMTDQGVIFVRTDRSRWSLKWSMSSTKADPRGACCAQYSDCTYRSEPCTRATSVLGSLTQQQHEAGRYVLNDVIARYLRTETVEEFITHLAHRLHDFADQGLHEFVRNIAPMHERLPSGQLLPRQLIKSPPPT</sequence>
<gene>
    <name evidence="2" type="ORF">EVAR_23887_1</name>
</gene>
<dbReference type="EMBL" id="BGZK01000274">
    <property type="protein sequence ID" value="GBP33484.1"/>
    <property type="molecule type" value="Genomic_DNA"/>
</dbReference>
<comment type="caution">
    <text evidence="2">The sequence shown here is derived from an EMBL/GenBank/DDBJ whole genome shotgun (WGS) entry which is preliminary data.</text>
</comment>
<evidence type="ECO:0000313" key="2">
    <source>
        <dbReference type="EMBL" id="GBP33484.1"/>
    </source>
</evidence>